<keyword evidence="2" id="KW-1185">Reference proteome</keyword>
<gene>
    <name evidence="1" type="ORF">WMW72_21425</name>
</gene>
<organism evidence="1 2">
    <name type="scientific">Paenibacillus filicis</name>
    <dbReference type="NCBI Taxonomy" id="669464"/>
    <lineage>
        <taxon>Bacteria</taxon>
        <taxon>Bacillati</taxon>
        <taxon>Bacillota</taxon>
        <taxon>Bacilli</taxon>
        <taxon>Bacillales</taxon>
        <taxon>Paenibacillaceae</taxon>
        <taxon>Paenibacillus</taxon>
    </lineage>
</organism>
<proteinExistence type="predicted"/>
<accession>A0ABU9DQW2</accession>
<reference evidence="1 2" key="1">
    <citation type="submission" date="2024-04" db="EMBL/GenBank/DDBJ databases">
        <title>draft genome sequnece of Paenibacillus filicis.</title>
        <authorList>
            <person name="Kim D.-U."/>
        </authorList>
    </citation>
    <scope>NUCLEOTIDE SEQUENCE [LARGE SCALE GENOMIC DNA]</scope>
    <source>
        <strain evidence="1 2">KACC14197</strain>
    </source>
</reference>
<comment type="caution">
    <text evidence="1">The sequence shown here is derived from an EMBL/GenBank/DDBJ whole genome shotgun (WGS) entry which is preliminary data.</text>
</comment>
<protein>
    <submittedName>
        <fullName evidence="1">Uncharacterized protein</fullName>
    </submittedName>
</protein>
<name>A0ABU9DQW2_9BACL</name>
<dbReference type="Proteomes" id="UP001469365">
    <property type="component" value="Unassembled WGS sequence"/>
</dbReference>
<evidence type="ECO:0000313" key="1">
    <source>
        <dbReference type="EMBL" id="MEK8130473.1"/>
    </source>
</evidence>
<dbReference type="RefSeq" id="WP_341417615.1">
    <property type="nucleotide sequence ID" value="NZ_JBBPCC010000015.1"/>
</dbReference>
<sequence>MSDYLAEIQRMSVPFMKPYTYGHLETAGHKNKNREVMFYDKQKQCRDTKEGHEIIEQAEGLLRMEIRPSHKELRKFSPKRRAIELLTRSFFTNMTGSVLKHVQFTAPVEGVTLGWLKSQPYSIHQIESTMGFNLLKKTLTASEIKQLYKPSTYDNRRTLARKIHFQALNL</sequence>
<evidence type="ECO:0000313" key="2">
    <source>
        <dbReference type="Proteomes" id="UP001469365"/>
    </source>
</evidence>
<dbReference type="EMBL" id="JBBPCC010000015">
    <property type="protein sequence ID" value="MEK8130473.1"/>
    <property type="molecule type" value="Genomic_DNA"/>
</dbReference>